<dbReference type="PROSITE" id="PS51843">
    <property type="entry name" value="NR_LBD"/>
    <property type="match status" value="1"/>
</dbReference>
<evidence type="ECO:0000256" key="2">
    <source>
        <dbReference type="ARBA" id="ARBA00022723"/>
    </source>
</evidence>
<dbReference type="GO" id="GO:0005634">
    <property type="term" value="C:nucleus"/>
    <property type="evidence" value="ECO:0007669"/>
    <property type="project" value="UniProtKB-SubCell"/>
</dbReference>
<keyword evidence="5 10" id="KW-0805">Transcription regulation</keyword>
<evidence type="ECO:0000256" key="10">
    <source>
        <dbReference type="RuleBase" id="RU004334"/>
    </source>
</evidence>
<dbReference type="CDD" id="cd06956">
    <property type="entry name" value="NR_DBD_RXR"/>
    <property type="match status" value="1"/>
</dbReference>
<dbReference type="Pfam" id="PF00105">
    <property type="entry name" value="zf-C4"/>
    <property type="match status" value="1"/>
</dbReference>
<evidence type="ECO:0000256" key="1">
    <source>
        <dbReference type="ARBA" id="ARBA00006421"/>
    </source>
</evidence>
<evidence type="ECO:0000256" key="6">
    <source>
        <dbReference type="ARBA" id="ARBA00023125"/>
    </source>
</evidence>
<feature type="domain" description="Nuclear receptor" evidence="12">
    <location>
        <begin position="116"/>
        <end position="191"/>
    </location>
</feature>
<dbReference type="PRINTS" id="PR00398">
    <property type="entry name" value="STRDHORMONER"/>
</dbReference>
<dbReference type="CDD" id="cd06943">
    <property type="entry name" value="NR_LBD_RXR_like"/>
    <property type="match status" value="1"/>
</dbReference>
<dbReference type="SMART" id="SM00430">
    <property type="entry name" value="HOLI"/>
    <property type="match status" value="1"/>
</dbReference>
<dbReference type="SUPFAM" id="SSF57716">
    <property type="entry name" value="Glucocorticoid receptor-like (DNA-binding domain)"/>
    <property type="match status" value="1"/>
</dbReference>
<dbReference type="PANTHER" id="PTHR24083">
    <property type="entry name" value="NUCLEAR HORMONE RECEPTOR"/>
    <property type="match status" value="1"/>
</dbReference>
<gene>
    <name evidence="14" type="primary">rxrba</name>
</gene>
<reference evidence="14" key="1">
    <citation type="submission" date="2025-08" db="UniProtKB">
        <authorList>
            <consortium name="Ensembl"/>
        </authorList>
    </citation>
    <scope>IDENTIFICATION</scope>
</reference>
<feature type="compositionally biased region" description="Basic and acidic residues" evidence="11">
    <location>
        <begin position="190"/>
        <end position="202"/>
    </location>
</feature>
<dbReference type="AlphaFoldDB" id="A0A672NUP0"/>
<organism evidence="14 15">
    <name type="scientific">Sinocyclocheilus grahami</name>
    <name type="common">Dianchi golden-line fish</name>
    <name type="synonym">Barbus grahami</name>
    <dbReference type="NCBI Taxonomy" id="75366"/>
    <lineage>
        <taxon>Eukaryota</taxon>
        <taxon>Metazoa</taxon>
        <taxon>Chordata</taxon>
        <taxon>Craniata</taxon>
        <taxon>Vertebrata</taxon>
        <taxon>Euteleostomi</taxon>
        <taxon>Actinopterygii</taxon>
        <taxon>Neopterygii</taxon>
        <taxon>Teleostei</taxon>
        <taxon>Ostariophysi</taxon>
        <taxon>Cypriniformes</taxon>
        <taxon>Cyprinidae</taxon>
        <taxon>Cyprininae</taxon>
        <taxon>Sinocyclocheilus</taxon>
    </lineage>
</organism>
<feature type="region of interest" description="Disordered" evidence="11">
    <location>
        <begin position="190"/>
        <end position="214"/>
    </location>
</feature>
<dbReference type="InterPro" id="IPR000536">
    <property type="entry name" value="Nucl_hrmn_rcpt_lig-bd"/>
</dbReference>
<keyword evidence="9 10" id="KW-0539">Nucleus</keyword>
<keyword evidence="8 10" id="KW-0675">Receptor</keyword>
<dbReference type="FunFam" id="3.30.50.10:FF:000005">
    <property type="entry name" value="Retinoic acid receptor RXR-alpha"/>
    <property type="match status" value="1"/>
</dbReference>
<keyword evidence="6 10" id="KW-0238">DNA-binding</keyword>
<dbReference type="InterPro" id="IPR000003">
    <property type="entry name" value="Retinoid-X_rcpt/HNF4"/>
</dbReference>
<dbReference type="InterPro" id="IPR035500">
    <property type="entry name" value="NHR-like_dom_sf"/>
</dbReference>
<protein>
    <submittedName>
        <fullName evidence="14">Retinoic acid receptor RXR-beta-A</fullName>
    </submittedName>
</protein>
<evidence type="ECO:0000259" key="13">
    <source>
        <dbReference type="PROSITE" id="PS51843"/>
    </source>
</evidence>
<comment type="similarity">
    <text evidence="1">Belongs to the nuclear hormone receptor family. NR2 subfamily.</text>
</comment>
<dbReference type="InterPro" id="IPR050274">
    <property type="entry name" value="Nuclear_hormone_rcpt_NR2"/>
</dbReference>
<evidence type="ECO:0000256" key="4">
    <source>
        <dbReference type="ARBA" id="ARBA00022833"/>
    </source>
</evidence>
<dbReference type="GO" id="GO:0008270">
    <property type="term" value="F:zinc ion binding"/>
    <property type="evidence" value="ECO:0007669"/>
    <property type="project" value="UniProtKB-KW"/>
</dbReference>
<keyword evidence="3 10" id="KW-0863">Zinc-finger</keyword>
<dbReference type="PROSITE" id="PS51030">
    <property type="entry name" value="NUCLEAR_REC_DBD_2"/>
    <property type="match status" value="1"/>
</dbReference>
<comment type="subcellular location">
    <subcellularLocation>
        <location evidence="10">Nucleus</location>
    </subcellularLocation>
</comment>
<dbReference type="Ensembl" id="ENSSGRT00000057302.1">
    <property type="protein sequence ID" value="ENSSGRP00000053626.1"/>
    <property type="gene ID" value="ENSSGRG00000028029.1"/>
</dbReference>
<dbReference type="GO" id="GO:0043565">
    <property type="term" value="F:sequence-specific DNA binding"/>
    <property type="evidence" value="ECO:0007669"/>
    <property type="project" value="InterPro"/>
</dbReference>
<dbReference type="FunFam" id="1.10.565.10:FF:000002">
    <property type="entry name" value="Retinoic acid receptor RXR-alpha"/>
    <property type="match status" value="1"/>
</dbReference>
<keyword evidence="2 10" id="KW-0479">Metal-binding</keyword>
<proteinExistence type="inferred from homology"/>
<dbReference type="SUPFAM" id="SSF48508">
    <property type="entry name" value="Nuclear receptor ligand-binding domain"/>
    <property type="match status" value="1"/>
</dbReference>
<dbReference type="PRINTS" id="PR00047">
    <property type="entry name" value="STROIDFINGER"/>
</dbReference>
<keyword evidence="4 10" id="KW-0862">Zinc</keyword>
<dbReference type="InterPro" id="IPR001723">
    <property type="entry name" value="Nuclear_hrmn_rcpt"/>
</dbReference>
<evidence type="ECO:0000256" key="7">
    <source>
        <dbReference type="ARBA" id="ARBA00023163"/>
    </source>
</evidence>
<evidence type="ECO:0000256" key="3">
    <source>
        <dbReference type="ARBA" id="ARBA00022771"/>
    </source>
</evidence>
<dbReference type="Gene3D" id="1.10.565.10">
    <property type="entry name" value="Retinoid X Receptor"/>
    <property type="match status" value="1"/>
</dbReference>
<dbReference type="PRINTS" id="PR00545">
    <property type="entry name" value="RETINOIDXR"/>
</dbReference>
<dbReference type="InterPro" id="IPR013088">
    <property type="entry name" value="Znf_NHR/GATA"/>
</dbReference>
<name>A0A672NUP0_SINGR</name>
<keyword evidence="7 10" id="KW-0804">Transcription</keyword>
<feature type="region of interest" description="Disordered" evidence="11">
    <location>
        <begin position="1"/>
        <end position="34"/>
    </location>
</feature>
<dbReference type="Gene3D" id="3.30.50.10">
    <property type="entry name" value="Erythroid Transcription Factor GATA-1, subunit A"/>
    <property type="match status" value="1"/>
</dbReference>
<dbReference type="Proteomes" id="UP000472262">
    <property type="component" value="Unassembled WGS sequence"/>
</dbReference>
<dbReference type="InterPro" id="IPR001628">
    <property type="entry name" value="Znf_hrmn_rcpt"/>
</dbReference>
<reference evidence="14" key="2">
    <citation type="submission" date="2025-09" db="UniProtKB">
        <authorList>
            <consortium name="Ensembl"/>
        </authorList>
    </citation>
    <scope>IDENTIFICATION</scope>
</reference>
<evidence type="ECO:0000256" key="11">
    <source>
        <dbReference type="SAM" id="MobiDB-lite"/>
    </source>
</evidence>
<evidence type="ECO:0000313" key="14">
    <source>
        <dbReference type="Ensembl" id="ENSSGRP00000053626.1"/>
    </source>
</evidence>
<evidence type="ECO:0000256" key="8">
    <source>
        <dbReference type="ARBA" id="ARBA00023170"/>
    </source>
</evidence>
<accession>A0A672NUP0</accession>
<feature type="domain" description="NR LBD" evidence="13">
    <location>
        <begin position="210"/>
        <end position="439"/>
    </location>
</feature>
<evidence type="ECO:0000256" key="5">
    <source>
        <dbReference type="ARBA" id="ARBA00023015"/>
    </source>
</evidence>
<evidence type="ECO:0000256" key="9">
    <source>
        <dbReference type="ARBA" id="ARBA00023242"/>
    </source>
</evidence>
<evidence type="ECO:0000313" key="15">
    <source>
        <dbReference type="Proteomes" id="UP000472262"/>
    </source>
</evidence>
<dbReference type="GO" id="GO:0003707">
    <property type="term" value="F:nuclear steroid receptor activity"/>
    <property type="evidence" value="ECO:0007669"/>
    <property type="project" value="InterPro"/>
</dbReference>
<dbReference type="SMART" id="SM00399">
    <property type="entry name" value="ZnF_C4"/>
    <property type="match status" value="1"/>
</dbReference>
<dbReference type="PROSITE" id="PS00031">
    <property type="entry name" value="NUCLEAR_REC_DBD_1"/>
    <property type="match status" value="1"/>
</dbReference>
<dbReference type="Pfam" id="PF00104">
    <property type="entry name" value="Hormone_recep"/>
    <property type="match status" value="1"/>
</dbReference>
<evidence type="ECO:0000259" key="12">
    <source>
        <dbReference type="PROSITE" id="PS51030"/>
    </source>
</evidence>
<sequence>QINSTVSMSGLHAVSSSDDVKPPFGLKPMSAHSPGPMVSQKRLCAICGDRSSGTSLINTNPNPSEGNTENIFSFKNINSTVSMSGLHAVSSSDDVKPPFGLKPMSAHSPGPMVSQKRLCAICGDRSSGKHYGVYSCEGCKGFFKRTVRKDLSYTCRDSKDCLVDKRQRNRCQYCRYQKCLAMGMKREAVQEERQRNKEREGEVESTSPANEEMPVEKILEAEMAVEQKTELHTDGSSGGSSPNDPVTNICQAADKQLFTLVEWAKRIPHFSELSLDDQVILLRAGWNELLIASFSHRSITVKDGILLATGLHVHRNSAHSAGVGAIFDRVLTELVSKMRDMQMDKTELGCLRAIILFNPDAKGLSSPSEVELLREKVYASLEAYCKQRYPDQQGRFAKLLLRLPALRSIGLKCLEHLFFFKLIGDTPIDTFLMEMLEAPHQLT</sequence>
<keyword evidence="15" id="KW-1185">Reference proteome</keyword>